<dbReference type="Proteomes" id="UP001147747">
    <property type="component" value="Unassembled WGS sequence"/>
</dbReference>
<dbReference type="GO" id="GO:0016787">
    <property type="term" value="F:hydrolase activity"/>
    <property type="evidence" value="ECO:0007669"/>
    <property type="project" value="UniProtKB-KW"/>
</dbReference>
<dbReference type="Pfam" id="PF07470">
    <property type="entry name" value="Glyco_hydro_88"/>
    <property type="match status" value="2"/>
</dbReference>
<accession>A0A9X0B928</accession>
<comment type="caution">
    <text evidence="3">The sequence shown here is derived from an EMBL/GenBank/DDBJ whole genome shotgun (WGS) entry which is preliminary data.</text>
</comment>
<dbReference type="EMBL" id="JAPZBU010000008">
    <property type="protein sequence ID" value="KAJ5392573.1"/>
    <property type="molecule type" value="Genomic_DNA"/>
</dbReference>
<gene>
    <name evidence="3" type="ORF">N7509_008063</name>
</gene>
<keyword evidence="1 3" id="KW-0378">Hydrolase</keyword>
<name>A0A9X0B928_9EURO</name>
<dbReference type="AlphaFoldDB" id="A0A9X0B928"/>
<evidence type="ECO:0000256" key="2">
    <source>
        <dbReference type="SAM" id="SignalP"/>
    </source>
</evidence>
<dbReference type="GO" id="GO:0005975">
    <property type="term" value="P:carbohydrate metabolic process"/>
    <property type="evidence" value="ECO:0007669"/>
    <property type="project" value="InterPro"/>
</dbReference>
<dbReference type="SUPFAM" id="SSF48208">
    <property type="entry name" value="Six-hairpin glycosidases"/>
    <property type="match status" value="1"/>
</dbReference>
<feature type="signal peptide" evidence="2">
    <location>
        <begin position="1"/>
        <end position="15"/>
    </location>
</feature>
<dbReference type="PANTHER" id="PTHR33886:SF8">
    <property type="entry name" value="UNSATURATED RHAMNOGALACTURONAN HYDROLASE (EUROFUNG)"/>
    <property type="match status" value="1"/>
</dbReference>
<feature type="chain" id="PRO_5040905472" evidence="2">
    <location>
        <begin position="16"/>
        <end position="326"/>
    </location>
</feature>
<dbReference type="Gene3D" id="1.50.10.10">
    <property type="match status" value="2"/>
</dbReference>
<reference evidence="3" key="1">
    <citation type="submission" date="2022-12" db="EMBL/GenBank/DDBJ databases">
        <authorList>
            <person name="Petersen C."/>
        </authorList>
    </citation>
    <scope>NUCLEOTIDE SEQUENCE</scope>
    <source>
        <strain evidence="3">IBT 29677</strain>
    </source>
</reference>
<dbReference type="PANTHER" id="PTHR33886">
    <property type="entry name" value="UNSATURATED RHAMNOGALACTURONAN HYDROLASE (EUROFUNG)"/>
    <property type="match status" value="1"/>
</dbReference>
<dbReference type="GeneID" id="81371680"/>
<dbReference type="OrthoDB" id="2305845at2759"/>
<evidence type="ECO:0000313" key="4">
    <source>
        <dbReference type="Proteomes" id="UP001147747"/>
    </source>
</evidence>
<organism evidence="3 4">
    <name type="scientific">Penicillium cosmopolitanum</name>
    <dbReference type="NCBI Taxonomy" id="1131564"/>
    <lineage>
        <taxon>Eukaryota</taxon>
        <taxon>Fungi</taxon>
        <taxon>Dikarya</taxon>
        <taxon>Ascomycota</taxon>
        <taxon>Pezizomycotina</taxon>
        <taxon>Eurotiomycetes</taxon>
        <taxon>Eurotiomycetidae</taxon>
        <taxon>Eurotiales</taxon>
        <taxon>Aspergillaceae</taxon>
        <taxon>Penicillium</taxon>
    </lineage>
</organism>
<keyword evidence="2" id="KW-0732">Signal</keyword>
<evidence type="ECO:0000313" key="3">
    <source>
        <dbReference type="EMBL" id="KAJ5392573.1"/>
    </source>
</evidence>
<keyword evidence="4" id="KW-1185">Reference proteome</keyword>
<dbReference type="RefSeq" id="XP_056488251.1">
    <property type="nucleotide sequence ID" value="XM_056632700.1"/>
</dbReference>
<reference evidence="3" key="2">
    <citation type="journal article" date="2023" name="IMA Fungus">
        <title>Comparative genomic study of the Penicillium genus elucidates a diverse pangenome and 15 lateral gene transfer events.</title>
        <authorList>
            <person name="Petersen C."/>
            <person name="Sorensen T."/>
            <person name="Nielsen M.R."/>
            <person name="Sondergaard T.E."/>
            <person name="Sorensen J.L."/>
            <person name="Fitzpatrick D.A."/>
            <person name="Frisvad J.C."/>
            <person name="Nielsen K.L."/>
        </authorList>
    </citation>
    <scope>NUCLEOTIDE SEQUENCE</scope>
    <source>
        <strain evidence="3">IBT 29677</strain>
    </source>
</reference>
<proteinExistence type="predicted"/>
<evidence type="ECO:0000256" key="1">
    <source>
        <dbReference type="ARBA" id="ARBA00022801"/>
    </source>
</evidence>
<dbReference type="InterPro" id="IPR010905">
    <property type="entry name" value="Glyco_hydro_88"/>
</dbReference>
<dbReference type="InterPro" id="IPR012341">
    <property type="entry name" value="6hp_glycosidase-like_sf"/>
</dbReference>
<dbReference type="InterPro" id="IPR008928">
    <property type="entry name" value="6-hairpin_glycosidase_sf"/>
</dbReference>
<dbReference type="InterPro" id="IPR052043">
    <property type="entry name" value="PolySaccharide_Degr_Enz"/>
</dbReference>
<protein>
    <submittedName>
        <fullName evidence="3">Unsaturated rhamnogalacturonan hydrolase</fullName>
    </submittedName>
</protein>
<sequence>MFCLVSLQELLSTLFLSPTPSPPRNNGIRIHIETPLHGNPPCYRPINNLINIRDDTGEFLVHLKNGQTIQAKCWNGWEWTHGVGLYGIWKIYEMTGKELYLKIIEDWFAERFMEGGTSKNINTMAPFLTLAYVYERTRNQTYLPWLDAWAEWAMYDLPRTNYGGMQHITYVDENEQELWDDTLMMTVMPLAKIGKLLGRDDWCTMVIPEILELLELDVNDPVRCHLCETLEAQYSYLEASATAGFAYGILKAVRRRYIGAEYRDVGLRAVQSVLRDVDEQGELRNTSYGTPMGHDLQFYKDIPITSMPYGQAMAIMALAEYLRTYL</sequence>